<feature type="transmembrane region" description="Helical" evidence="6">
    <location>
        <begin position="86"/>
        <end position="104"/>
    </location>
</feature>
<feature type="transmembrane region" description="Helical" evidence="6">
    <location>
        <begin position="59"/>
        <end position="80"/>
    </location>
</feature>
<dbReference type="PANTHER" id="PTHR39087">
    <property type="entry name" value="UPF0104 MEMBRANE PROTEIN MJ1595"/>
    <property type="match status" value="1"/>
</dbReference>
<comment type="subcellular location">
    <subcellularLocation>
        <location evidence="1">Cell membrane</location>
        <topology evidence="1">Multi-pass membrane protein</topology>
    </subcellularLocation>
</comment>
<dbReference type="PANTHER" id="PTHR39087:SF2">
    <property type="entry name" value="UPF0104 MEMBRANE PROTEIN MJ1595"/>
    <property type="match status" value="1"/>
</dbReference>
<evidence type="ECO:0000256" key="6">
    <source>
        <dbReference type="SAM" id="Phobius"/>
    </source>
</evidence>
<dbReference type="Proteomes" id="UP000317881">
    <property type="component" value="Unassembled WGS sequence"/>
</dbReference>
<protein>
    <recommendedName>
        <fullName evidence="9">TIGR00374 family protein</fullName>
    </recommendedName>
</protein>
<evidence type="ECO:0000256" key="5">
    <source>
        <dbReference type="ARBA" id="ARBA00023136"/>
    </source>
</evidence>
<evidence type="ECO:0000256" key="4">
    <source>
        <dbReference type="ARBA" id="ARBA00022989"/>
    </source>
</evidence>
<keyword evidence="5 6" id="KW-0472">Membrane</keyword>
<keyword evidence="8" id="KW-1185">Reference proteome</keyword>
<evidence type="ECO:0000256" key="2">
    <source>
        <dbReference type="ARBA" id="ARBA00022475"/>
    </source>
</evidence>
<keyword evidence="3 6" id="KW-0812">Transmembrane</keyword>
<keyword evidence="2" id="KW-1003">Cell membrane</keyword>
<evidence type="ECO:0008006" key="9">
    <source>
        <dbReference type="Google" id="ProtNLM"/>
    </source>
</evidence>
<evidence type="ECO:0000256" key="3">
    <source>
        <dbReference type="ARBA" id="ARBA00022692"/>
    </source>
</evidence>
<gene>
    <name evidence="7" type="ORF">SSP24_77570</name>
</gene>
<comment type="caution">
    <text evidence="7">The sequence shown here is derived from an EMBL/GenBank/DDBJ whole genome shotgun (WGS) entry which is preliminary data.</text>
</comment>
<accession>A0A4Y3VSV6</accession>
<keyword evidence="4 6" id="KW-1133">Transmembrane helix</keyword>
<reference evidence="7 8" key="1">
    <citation type="submission" date="2019-06" db="EMBL/GenBank/DDBJ databases">
        <title>Whole genome shotgun sequence of Streptomyces spinoverrucosus NBRC 14228.</title>
        <authorList>
            <person name="Hosoyama A."/>
            <person name="Uohara A."/>
            <person name="Ohji S."/>
            <person name="Ichikawa N."/>
        </authorList>
    </citation>
    <scope>NUCLEOTIDE SEQUENCE [LARGE SCALE GENOMIC DNA]</scope>
    <source>
        <strain evidence="7 8">NBRC 14228</strain>
    </source>
</reference>
<evidence type="ECO:0000313" key="7">
    <source>
        <dbReference type="EMBL" id="GEC10102.1"/>
    </source>
</evidence>
<name>A0A4Y3VSV6_9ACTN</name>
<dbReference type="GO" id="GO:0005886">
    <property type="term" value="C:plasma membrane"/>
    <property type="evidence" value="ECO:0007669"/>
    <property type="project" value="UniProtKB-SubCell"/>
</dbReference>
<evidence type="ECO:0000313" key="8">
    <source>
        <dbReference type="Proteomes" id="UP000317881"/>
    </source>
</evidence>
<evidence type="ECO:0000256" key="1">
    <source>
        <dbReference type="ARBA" id="ARBA00004651"/>
    </source>
</evidence>
<dbReference type="Pfam" id="PF03706">
    <property type="entry name" value="LPG_synthase_TM"/>
    <property type="match status" value="1"/>
</dbReference>
<organism evidence="7 8">
    <name type="scientific">Streptomyces spinoverrucosus</name>
    <dbReference type="NCBI Taxonomy" id="284043"/>
    <lineage>
        <taxon>Bacteria</taxon>
        <taxon>Bacillati</taxon>
        <taxon>Actinomycetota</taxon>
        <taxon>Actinomycetes</taxon>
        <taxon>Kitasatosporales</taxon>
        <taxon>Streptomycetaceae</taxon>
        <taxon>Streptomyces</taxon>
    </lineage>
</organism>
<proteinExistence type="predicted"/>
<dbReference type="EMBL" id="BJND01000092">
    <property type="protein sequence ID" value="GEC10102.1"/>
    <property type="molecule type" value="Genomic_DNA"/>
</dbReference>
<dbReference type="AlphaFoldDB" id="A0A4Y3VSV6"/>
<dbReference type="InterPro" id="IPR022791">
    <property type="entry name" value="L-PG_synthase/AglD"/>
</dbReference>
<sequence length="105" mass="10354">MWGGSLAFASLHAAVVMATTQALDLPLPPARVALAYLAASSAAVLLPTPGGLGSLDAALAFALTLAGAPGGAAASVVLGYRLLTVWLPLVPGLVTLGVLVRRAVL</sequence>